<feature type="region of interest" description="Disordered" evidence="2">
    <location>
        <begin position="62"/>
        <end position="99"/>
    </location>
</feature>
<organism evidence="4">
    <name type="scientific">Cacopsylla melanoneura</name>
    <dbReference type="NCBI Taxonomy" id="428564"/>
    <lineage>
        <taxon>Eukaryota</taxon>
        <taxon>Metazoa</taxon>
        <taxon>Ecdysozoa</taxon>
        <taxon>Arthropoda</taxon>
        <taxon>Hexapoda</taxon>
        <taxon>Insecta</taxon>
        <taxon>Pterygota</taxon>
        <taxon>Neoptera</taxon>
        <taxon>Paraneoptera</taxon>
        <taxon>Hemiptera</taxon>
        <taxon>Sternorrhyncha</taxon>
        <taxon>Psylloidea</taxon>
        <taxon>Psyllidae</taxon>
        <taxon>Psyllinae</taxon>
        <taxon>Cacopsylla</taxon>
    </lineage>
</organism>
<feature type="coiled-coil region" evidence="1">
    <location>
        <begin position="124"/>
        <end position="179"/>
    </location>
</feature>
<accession>A0A8D9FDQ1</accession>
<keyword evidence="1" id="KW-0175">Coiled coil</keyword>
<protein>
    <recommendedName>
        <fullName evidence="3">FP protein C-terminal domain-containing protein</fullName>
    </recommendedName>
</protein>
<dbReference type="EMBL" id="HBUF01639057">
    <property type="protein sequence ID" value="CAG6784665.1"/>
    <property type="molecule type" value="Transcribed_RNA"/>
</dbReference>
<evidence type="ECO:0000313" key="4">
    <source>
        <dbReference type="EMBL" id="CAG6784665.1"/>
    </source>
</evidence>
<evidence type="ECO:0000259" key="3">
    <source>
        <dbReference type="Pfam" id="PF25298"/>
    </source>
</evidence>
<proteinExistence type="predicted"/>
<reference evidence="4" key="1">
    <citation type="submission" date="2021-05" db="EMBL/GenBank/DDBJ databases">
        <authorList>
            <person name="Alioto T."/>
            <person name="Alioto T."/>
            <person name="Gomez Garrido J."/>
        </authorList>
    </citation>
    <scope>NUCLEOTIDE SEQUENCE</scope>
</reference>
<sequence length="327" mass="37107">MFNCRRCHEPIAADAGGHAMCSDCGQGFHFQCSITEVNWRKLGKNRDSWKCYECKNTKGSKDGNKDLNPLGNSDGNEDNNAKKNQAGLSPTTGNTPVTENSMREMFNEFSKTITVQIKEFEKSIQHSSDQMDTLLSRLDNMQEAFSHIQVKQQAMERENAVLKNTVDNLGRQMMEFEQKSFERNLELNGVPESVNEPKAIMETLCKKAKVDIPAENTYIMERAKTGPATKPKVVIIKFESKLVRDSILKGCKVSKPQVGDFTGNTAANAPVYVNEQLSPNYKKLFYQANQIKKEKNFAFLWLADNKILFKKTKEARTVRIYCTDDMK</sequence>
<evidence type="ECO:0000256" key="2">
    <source>
        <dbReference type="SAM" id="MobiDB-lite"/>
    </source>
</evidence>
<feature type="domain" description="FP protein C-terminal" evidence="3">
    <location>
        <begin position="279"/>
        <end position="326"/>
    </location>
</feature>
<evidence type="ECO:0000256" key="1">
    <source>
        <dbReference type="SAM" id="Coils"/>
    </source>
</evidence>
<feature type="compositionally biased region" description="Polar residues" evidence="2">
    <location>
        <begin position="82"/>
        <end position="99"/>
    </location>
</feature>
<name>A0A8D9FDQ1_9HEMI</name>
<dbReference type="InterPro" id="IPR011011">
    <property type="entry name" value="Znf_FYVE_PHD"/>
</dbReference>
<dbReference type="InterPro" id="IPR057251">
    <property type="entry name" value="FP_C"/>
</dbReference>
<dbReference type="Gene3D" id="3.30.40.10">
    <property type="entry name" value="Zinc/RING finger domain, C3HC4 (zinc finger)"/>
    <property type="match status" value="1"/>
</dbReference>
<dbReference type="SUPFAM" id="SSF57903">
    <property type="entry name" value="FYVE/PHD zinc finger"/>
    <property type="match status" value="1"/>
</dbReference>
<dbReference type="InterPro" id="IPR013083">
    <property type="entry name" value="Znf_RING/FYVE/PHD"/>
</dbReference>
<dbReference type="Pfam" id="PF25298">
    <property type="entry name" value="Baculo_FP_2nd"/>
    <property type="match status" value="1"/>
</dbReference>
<dbReference type="AlphaFoldDB" id="A0A8D9FDQ1"/>